<evidence type="ECO:0000256" key="3">
    <source>
        <dbReference type="ARBA" id="ARBA00023080"/>
    </source>
</evidence>
<organism evidence="5 6">
    <name type="scientific">Chthoniobacter flavus Ellin428</name>
    <dbReference type="NCBI Taxonomy" id="497964"/>
    <lineage>
        <taxon>Bacteria</taxon>
        <taxon>Pseudomonadati</taxon>
        <taxon>Verrucomicrobiota</taxon>
        <taxon>Spartobacteria</taxon>
        <taxon>Chthoniobacterales</taxon>
        <taxon>Chthoniobacteraceae</taxon>
        <taxon>Chthoniobacter</taxon>
    </lineage>
</organism>
<dbReference type="HAMAP" id="MF_00528">
    <property type="entry name" value="Maf"/>
    <property type="match status" value="1"/>
</dbReference>
<dbReference type="Gene3D" id="3.90.950.10">
    <property type="match status" value="1"/>
</dbReference>
<keyword evidence="3 4" id="KW-0546">Nucleotide metabolism</keyword>
<evidence type="ECO:0000256" key="2">
    <source>
        <dbReference type="ARBA" id="ARBA00022801"/>
    </source>
</evidence>
<feature type="active site" description="Proton acceptor" evidence="4">
    <location>
        <position position="70"/>
    </location>
</feature>
<dbReference type="AlphaFoldDB" id="B4D122"/>
<dbReference type="InParanoid" id="B4D122"/>
<comment type="caution">
    <text evidence="4">Lacks conserved residue(s) required for the propagation of feature annotation.</text>
</comment>
<gene>
    <name evidence="5" type="ORF">CfE428DRAFT_2623</name>
</gene>
<keyword evidence="2 4" id="KW-0378">Hydrolase</keyword>
<proteinExistence type="inferred from homology"/>
<feature type="site" description="Important for substrate specificity" evidence="4">
    <location>
        <position position="155"/>
    </location>
</feature>
<dbReference type="GO" id="GO:0009117">
    <property type="term" value="P:nucleotide metabolic process"/>
    <property type="evidence" value="ECO:0007669"/>
    <property type="project" value="UniProtKB-KW"/>
</dbReference>
<comment type="subcellular location">
    <subcellularLocation>
        <location evidence="4">Cytoplasm</location>
    </subcellularLocation>
</comment>
<comment type="caution">
    <text evidence="5">The sequence shown here is derived from an EMBL/GenBank/DDBJ whole genome shotgun (WGS) entry which is preliminary data.</text>
</comment>
<dbReference type="RefSeq" id="WP_006979948.1">
    <property type="nucleotide sequence ID" value="NZ_ABVL01000006.1"/>
</dbReference>
<comment type="cofactor">
    <cofactor evidence="1 4">
        <name>a divalent metal cation</name>
        <dbReference type="ChEBI" id="CHEBI:60240"/>
    </cofactor>
</comment>
<comment type="function">
    <text evidence="4">Nucleoside triphosphate pyrophosphatase that hydrolyzes dTTP and UTP. May have a dual role in cell division arrest and in preventing the incorporation of modified nucleotides into cellular nucleic acids.</text>
</comment>
<protein>
    <recommendedName>
        <fullName evidence="4">dTTP/UTP pyrophosphatase</fullName>
        <shortName evidence="4">dTTPase/UTPase</shortName>
        <ecNumber evidence="4">3.6.1.9</ecNumber>
    </recommendedName>
    <alternativeName>
        <fullName evidence="4">Nucleoside triphosphate pyrophosphatase</fullName>
    </alternativeName>
    <alternativeName>
        <fullName evidence="4">Nucleotide pyrophosphatase</fullName>
        <shortName evidence="4">Nucleotide PPase</shortName>
    </alternativeName>
</protein>
<dbReference type="NCBIfam" id="TIGR00172">
    <property type="entry name" value="maf"/>
    <property type="match status" value="1"/>
</dbReference>
<name>B4D122_9BACT</name>
<dbReference type="Proteomes" id="UP000005824">
    <property type="component" value="Unassembled WGS sequence"/>
</dbReference>
<dbReference type="GO" id="GO:0036218">
    <property type="term" value="F:dTTP diphosphatase activity"/>
    <property type="evidence" value="ECO:0007669"/>
    <property type="project" value="RHEA"/>
</dbReference>
<keyword evidence="6" id="KW-1185">Reference proteome</keyword>
<evidence type="ECO:0000256" key="4">
    <source>
        <dbReference type="HAMAP-Rule" id="MF_00528"/>
    </source>
</evidence>
<sequence length="192" mass="21038">MSLPLTLASASPRRRHLLLKHGYNFRVTPAEVTEIMAPHLSPGEITLFNARAKAHAIARQEPHALVLGVDTVVAFEGEVLGKPANMDAAFAMVKRLNGKSHDVYSGVWLRHEESGRERGFIEVTRVHFRKLTDAQLRAYLARIGPLDKAGSYAAQEDRGELIDSIEGSFTNVIGLPMEALAAALEEFLQATA</sequence>
<dbReference type="STRING" id="497964.CfE428DRAFT_2623"/>
<dbReference type="Pfam" id="PF02545">
    <property type="entry name" value="Maf"/>
    <property type="match status" value="1"/>
</dbReference>
<dbReference type="PANTHER" id="PTHR43213:SF5">
    <property type="entry name" value="BIFUNCTIONAL DTTP_UTP PYROPHOSPHATASE_METHYLTRANSFERASE PROTEIN-RELATED"/>
    <property type="match status" value="1"/>
</dbReference>
<dbReference type="FunCoup" id="B4D122">
    <property type="interactions" value="313"/>
</dbReference>
<dbReference type="GO" id="GO:0036221">
    <property type="term" value="F:UTP diphosphatase activity"/>
    <property type="evidence" value="ECO:0007669"/>
    <property type="project" value="RHEA"/>
</dbReference>
<reference evidence="5 6" key="1">
    <citation type="journal article" date="2011" name="J. Bacteriol.">
        <title>Genome sequence of Chthoniobacter flavus Ellin428, an aerobic heterotrophic soil bacterium.</title>
        <authorList>
            <person name="Kant R."/>
            <person name="van Passel M.W."/>
            <person name="Palva A."/>
            <person name="Lucas S."/>
            <person name="Lapidus A."/>
            <person name="Glavina Del Rio T."/>
            <person name="Dalin E."/>
            <person name="Tice H."/>
            <person name="Bruce D."/>
            <person name="Goodwin L."/>
            <person name="Pitluck S."/>
            <person name="Larimer F.W."/>
            <person name="Land M.L."/>
            <person name="Hauser L."/>
            <person name="Sangwan P."/>
            <person name="de Vos W.M."/>
            <person name="Janssen P.H."/>
            <person name="Smidt H."/>
        </authorList>
    </citation>
    <scope>NUCLEOTIDE SEQUENCE [LARGE SCALE GENOMIC DNA]</scope>
    <source>
        <strain evidence="5 6">Ellin428</strain>
    </source>
</reference>
<feature type="site" description="Important for substrate specificity" evidence="4">
    <location>
        <position position="13"/>
    </location>
</feature>
<dbReference type="GO" id="GO:0005737">
    <property type="term" value="C:cytoplasm"/>
    <property type="evidence" value="ECO:0007669"/>
    <property type="project" value="UniProtKB-SubCell"/>
</dbReference>
<dbReference type="InterPro" id="IPR003697">
    <property type="entry name" value="Maf-like"/>
</dbReference>
<dbReference type="PANTHER" id="PTHR43213">
    <property type="entry name" value="BIFUNCTIONAL DTTP/UTP PYROPHOSPHATASE/METHYLTRANSFERASE PROTEIN-RELATED"/>
    <property type="match status" value="1"/>
</dbReference>
<dbReference type="SUPFAM" id="SSF52972">
    <property type="entry name" value="ITPase-like"/>
    <property type="match status" value="1"/>
</dbReference>
<dbReference type="PIRSF" id="PIRSF006305">
    <property type="entry name" value="Maf"/>
    <property type="match status" value="1"/>
</dbReference>
<evidence type="ECO:0000313" key="5">
    <source>
        <dbReference type="EMBL" id="EDY20034.1"/>
    </source>
</evidence>
<evidence type="ECO:0000256" key="1">
    <source>
        <dbReference type="ARBA" id="ARBA00001968"/>
    </source>
</evidence>
<accession>B4D122</accession>
<dbReference type="EMBL" id="ABVL01000006">
    <property type="protein sequence ID" value="EDY20034.1"/>
    <property type="molecule type" value="Genomic_DNA"/>
</dbReference>
<dbReference type="InterPro" id="IPR029001">
    <property type="entry name" value="ITPase-like_fam"/>
</dbReference>
<evidence type="ECO:0000313" key="6">
    <source>
        <dbReference type="Proteomes" id="UP000005824"/>
    </source>
</evidence>
<comment type="similarity">
    <text evidence="4">Belongs to the Maf family. YhdE subfamily.</text>
</comment>
<feature type="site" description="Important for substrate specificity" evidence="4">
    <location>
        <position position="71"/>
    </location>
</feature>
<keyword evidence="4" id="KW-0963">Cytoplasm</keyword>
<comment type="catalytic activity">
    <reaction evidence="4">
        <text>UTP + H2O = UMP + diphosphate + H(+)</text>
        <dbReference type="Rhea" id="RHEA:29395"/>
        <dbReference type="ChEBI" id="CHEBI:15377"/>
        <dbReference type="ChEBI" id="CHEBI:15378"/>
        <dbReference type="ChEBI" id="CHEBI:33019"/>
        <dbReference type="ChEBI" id="CHEBI:46398"/>
        <dbReference type="ChEBI" id="CHEBI:57865"/>
        <dbReference type="EC" id="3.6.1.9"/>
    </reaction>
</comment>
<dbReference type="CDD" id="cd00555">
    <property type="entry name" value="Maf"/>
    <property type="match status" value="1"/>
</dbReference>
<dbReference type="eggNOG" id="COG0424">
    <property type="taxonomic scope" value="Bacteria"/>
</dbReference>
<dbReference type="EC" id="3.6.1.9" evidence="4"/>
<comment type="catalytic activity">
    <reaction evidence="4">
        <text>dTTP + H2O = dTMP + diphosphate + H(+)</text>
        <dbReference type="Rhea" id="RHEA:28534"/>
        <dbReference type="ChEBI" id="CHEBI:15377"/>
        <dbReference type="ChEBI" id="CHEBI:15378"/>
        <dbReference type="ChEBI" id="CHEBI:33019"/>
        <dbReference type="ChEBI" id="CHEBI:37568"/>
        <dbReference type="ChEBI" id="CHEBI:63528"/>
        <dbReference type="EC" id="3.6.1.9"/>
    </reaction>
</comment>